<evidence type="ECO:0008006" key="4">
    <source>
        <dbReference type="Google" id="ProtNLM"/>
    </source>
</evidence>
<protein>
    <recommendedName>
        <fullName evidence="4">DUF4871 domain-containing protein</fullName>
    </recommendedName>
</protein>
<name>A0ABV4YP00_9BACI</name>
<comment type="caution">
    <text evidence="2">The sequence shown here is derived from an EMBL/GenBank/DDBJ whole genome shotgun (WGS) entry which is preliminary data.</text>
</comment>
<feature type="chain" id="PRO_5047026831" description="DUF4871 domain-containing protein" evidence="1">
    <location>
        <begin position="22"/>
        <end position="160"/>
    </location>
</feature>
<evidence type="ECO:0000256" key="1">
    <source>
        <dbReference type="SAM" id="SignalP"/>
    </source>
</evidence>
<dbReference type="EMBL" id="JAROBZ020000001">
    <property type="protein sequence ID" value="MFB3166580.1"/>
    <property type="molecule type" value="Genomic_DNA"/>
</dbReference>
<feature type="signal peptide" evidence="1">
    <location>
        <begin position="1"/>
        <end position="21"/>
    </location>
</feature>
<keyword evidence="3" id="KW-1185">Reference proteome</keyword>
<accession>A0ABV4YP00</accession>
<dbReference type="Proteomes" id="UP001241748">
    <property type="component" value="Unassembled WGS sequence"/>
</dbReference>
<proteinExistence type="predicted"/>
<dbReference type="Gene3D" id="2.60.40.3830">
    <property type="match status" value="1"/>
</dbReference>
<evidence type="ECO:0000313" key="2">
    <source>
        <dbReference type="EMBL" id="MFB3166580.1"/>
    </source>
</evidence>
<evidence type="ECO:0000313" key="3">
    <source>
        <dbReference type="Proteomes" id="UP001241748"/>
    </source>
</evidence>
<dbReference type="PROSITE" id="PS51257">
    <property type="entry name" value="PROKAR_LIPOPROTEIN"/>
    <property type="match status" value="1"/>
</dbReference>
<sequence>MMKKTIWILMLSFLLMGCSNTKQTVKEEKNVKWEESSTLVQEIETDQGTKIENVFRFGDNGKLGIGEYGPFIAGQTQKYMWHFWGDKETLKKPFKVIGISKETGEKVTVFQIQAQNLAPNLGADHSLPSYMMLPKPGLWRLEAYFGDKLFGNVVVNVKEN</sequence>
<organism evidence="2 3">
    <name type="scientific">Neobacillus driksii</name>
    <dbReference type="NCBI Taxonomy" id="3035913"/>
    <lineage>
        <taxon>Bacteria</taxon>
        <taxon>Bacillati</taxon>
        <taxon>Bacillota</taxon>
        <taxon>Bacilli</taxon>
        <taxon>Bacillales</taxon>
        <taxon>Bacillaceae</taxon>
        <taxon>Neobacillus</taxon>
    </lineage>
</organism>
<reference evidence="2 3" key="1">
    <citation type="submission" date="2024-05" db="EMBL/GenBank/DDBJ databases">
        <authorList>
            <person name="Venkateswaran K."/>
        </authorList>
    </citation>
    <scope>NUCLEOTIDE SEQUENCE [LARGE SCALE GENOMIC DNA]</scope>
    <source>
        <strain evidence="2 3">179-C4-2-HS</strain>
    </source>
</reference>
<gene>
    <name evidence="2" type="ORF">P5G62_005605</name>
</gene>
<keyword evidence="1" id="KW-0732">Signal</keyword>
<dbReference type="RefSeq" id="WP_306076960.1">
    <property type="nucleotide sequence ID" value="NZ_JAROBZ020000001.1"/>
</dbReference>